<gene>
    <name evidence="1" type="ORF">J4733_16290</name>
</gene>
<evidence type="ECO:0000313" key="1">
    <source>
        <dbReference type="EMBL" id="MBO2025711.1"/>
    </source>
</evidence>
<sequence>MAAAPTRPTRPALTVSGPASNCAAGRWHQARSCFMPGGGCALPGLRSGSDCLLARQATAPPGDGIRHGAAFIPGGGYAYPAYNPKSPLAQGLLKLPVLAASTSLRRSRKAGAAAWMRAEGRVLQGRCLGPTRSLQG</sequence>
<accession>A0A939SVU1</accession>
<evidence type="ECO:0000313" key="2">
    <source>
        <dbReference type="Proteomes" id="UP000664267"/>
    </source>
</evidence>
<proteinExistence type="predicted"/>
<organism evidence="1 2">
    <name type="scientific">Klebsiella pneumoniae</name>
    <dbReference type="NCBI Taxonomy" id="573"/>
    <lineage>
        <taxon>Bacteria</taxon>
        <taxon>Pseudomonadati</taxon>
        <taxon>Pseudomonadota</taxon>
        <taxon>Gammaproteobacteria</taxon>
        <taxon>Enterobacterales</taxon>
        <taxon>Enterobacteriaceae</taxon>
        <taxon>Klebsiella/Raoultella group</taxon>
        <taxon>Klebsiella</taxon>
        <taxon>Klebsiella pneumoniae complex</taxon>
    </lineage>
</organism>
<name>A0A939SVU1_KLEPN</name>
<reference evidence="1" key="1">
    <citation type="submission" date="2021-03" db="EMBL/GenBank/DDBJ databases">
        <title>Molecular epidemiology and mechanisms of colistin and carbapenem resistance in Enterobacteriaceae from clinical isolates, the environment and porcine samples in Pretoria, South Africa.</title>
        <authorList>
            <person name="Bogoshi D."/>
            <person name="Mbelle N.M."/>
            <person name="Naidoo V."/>
            <person name="Osei Sekyere J."/>
        </authorList>
    </citation>
    <scope>NUCLEOTIDE SEQUENCE</scope>
    <source>
        <strain evidence="1">C029</strain>
    </source>
</reference>
<dbReference type="EMBL" id="JAGETN010000024">
    <property type="protein sequence ID" value="MBO2025711.1"/>
    <property type="molecule type" value="Genomic_DNA"/>
</dbReference>
<comment type="caution">
    <text evidence="1">The sequence shown here is derived from an EMBL/GenBank/DDBJ whole genome shotgun (WGS) entry which is preliminary data.</text>
</comment>
<dbReference type="Proteomes" id="UP000664267">
    <property type="component" value="Unassembled WGS sequence"/>
</dbReference>
<protein>
    <submittedName>
        <fullName evidence="1">Uncharacterized protein</fullName>
    </submittedName>
</protein>
<dbReference type="AlphaFoldDB" id="A0A939SVU1"/>